<dbReference type="EMBL" id="ATND01000002">
    <property type="protein sequence ID" value="EPP38361.1"/>
    <property type="molecule type" value="Genomic_DNA"/>
</dbReference>
<comment type="caution">
    <text evidence="3">The sequence shown here is derived from an EMBL/GenBank/DDBJ whole genome shotgun (WGS) entry which is preliminary data.</text>
</comment>
<name>A0ABP2X6G4_9CHLA</name>
<keyword evidence="2" id="KW-0472">Membrane</keyword>
<feature type="coiled-coil region" evidence="1">
    <location>
        <begin position="92"/>
        <end position="174"/>
    </location>
</feature>
<keyword evidence="2" id="KW-0812">Transmembrane</keyword>
<dbReference type="Proteomes" id="UP000014821">
    <property type="component" value="Unassembled WGS sequence"/>
</dbReference>
<dbReference type="RefSeq" id="WP_020356479.1">
    <property type="nucleotide sequence ID" value="NZ_KE360587.1"/>
</dbReference>
<keyword evidence="2" id="KW-1133">Transmembrane helix</keyword>
<evidence type="ECO:0000313" key="4">
    <source>
        <dbReference type="Proteomes" id="UP000014821"/>
    </source>
</evidence>
<keyword evidence="4" id="KW-1185">Reference proteome</keyword>
<sequence length="220" mass="25193">MAVPNLNVDSGVSSSIKTQCSPAKPCFPYILTIITITTGTLLMGFTLGALVVFSFHAFGCLAALSAVAMISSVILFIIAMYGNKNLMLISRVFLLQSQLSKTQEELKSLEETNKENELLLKNERVNLQDLLQRERYLREELLHAQEEVSNKQIYHRMQQELEALEQASYQYEVEAIKKIREYENELVRNQEITSPFSKSNIYTIDEKDEKEELRSQESPF</sequence>
<reference evidence="3" key="1">
    <citation type="submission" date="2013-04" db="EMBL/GenBank/DDBJ databases">
        <title>Genome sequence of Chlamydia psittaci 10_881_SC42.</title>
        <authorList>
            <person name="Huot-Creasy H."/>
            <person name="McCracken C.L."/>
            <person name="Humphries M."/>
            <person name="Sachse K."/>
            <person name="Laroucau K."/>
            <person name="Bavoil P."/>
            <person name="Myers G.S."/>
        </authorList>
    </citation>
    <scope>NUCLEOTIDE SEQUENCE [LARGE SCALE GENOMIC DNA]</scope>
    <source>
        <strain evidence="3">10_881_SC42</strain>
    </source>
</reference>
<proteinExistence type="predicted"/>
<gene>
    <name evidence="3" type="ORF">CP10881SC42_0982</name>
</gene>
<feature type="transmembrane region" description="Helical" evidence="2">
    <location>
        <begin position="61"/>
        <end position="81"/>
    </location>
</feature>
<protein>
    <recommendedName>
        <fullName evidence="5">IncA family protein</fullName>
    </recommendedName>
</protein>
<evidence type="ECO:0000313" key="3">
    <source>
        <dbReference type="EMBL" id="EPP38361.1"/>
    </source>
</evidence>
<evidence type="ECO:0000256" key="2">
    <source>
        <dbReference type="SAM" id="Phobius"/>
    </source>
</evidence>
<organism evidence="3 4">
    <name type="scientific">Chlamydia avium</name>
    <dbReference type="NCBI Taxonomy" id="1457141"/>
    <lineage>
        <taxon>Bacteria</taxon>
        <taxon>Pseudomonadati</taxon>
        <taxon>Chlamydiota</taxon>
        <taxon>Chlamydiia</taxon>
        <taxon>Chlamydiales</taxon>
        <taxon>Chlamydiaceae</taxon>
        <taxon>Chlamydia/Chlamydophila group</taxon>
        <taxon>Chlamydia</taxon>
    </lineage>
</organism>
<accession>A0ABP2X6G4</accession>
<keyword evidence="1" id="KW-0175">Coiled coil</keyword>
<feature type="transmembrane region" description="Helical" evidence="2">
    <location>
        <begin position="26"/>
        <end position="55"/>
    </location>
</feature>
<evidence type="ECO:0008006" key="5">
    <source>
        <dbReference type="Google" id="ProtNLM"/>
    </source>
</evidence>
<evidence type="ECO:0000256" key="1">
    <source>
        <dbReference type="SAM" id="Coils"/>
    </source>
</evidence>